<dbReference type="InterPro" id="IPR001251">
    <property type="entry name" value="CRAL-TRIO_dom"/>
</dbReference>
<evidence type="ECO:0000313" key="9">
    <source>
        <dbReference type="Proteomes" id="UP000183832"/>
    </source>
</evidence>
<comment type="subcellular location">
    <subcellularLocation>
        <location evidence="1">Nucleus</location>
    </subcellularLocation>
</comment>
<dbReference type="InterPro" id="IPR011074">
    <property type="entry name" value="CRAL/TRIO_N_dom"/>
</dbReference>
<dbReference type="SUPFAM" id="SSF46938">
    <property type="entry name" value="CRAL/TRIO N-terminal domain"/>
    <property type="match status" value="1"/>
</dbReference>
<dbReference type="Pfam" id="PF00650">
    <property type="entry name" value="CRAL_TRIO"/>
    <property type="match status" value="1"/>
</dbReference>
<dbReference type="Gene3D" id="1.10.8.20">
    <property type="entry name" value="N-terminal domain of phosphatidylinositol transfer protein sec14p"/>
    <property type="match status" value="1"/>
</dbReference>
<evidence type="ECO:0000256" key="1">
    <source>
        <dbReference type="ARBA" id="ARBA00004123"/>
    </source>
</evidence>
<dbReference type="STRING" id="568069.A0A1J1I2V9"/>
<sequence length="547" mass="63554">MSRPLSIPHPENPLHISWHDSNWIPFLNASNVMDYFSDKSNSFYDRTCNNEIVKMQRQSMEQLKNMVGVEYILLHVKEPILYVIRKQHRHSPEDTTPLADYYIIAGRVHQAPDLASVFNSRILSTVHNLEQAFDDAISYAKFHPTKGYSWDFSVGKTITSEDNKEIKKEKAREEPSSQFQRQRVDMLLGELLRKFPIPQIVPQEQVTKADDEKSGTQKNDTNKDQTPTIKQEPMDTNTNDSVGSQNQVKQDNHFNCFDLEMNLEQSFIIKAQNELNETSDIRSQSLKDFREWIAKHVYFANCRQDDLFLLQFLRTKKFRFDKSTELFENYLLLKHSVPRWYDFTDGVFSRMWALYESKVAYPLMERDKEGRRIILVQARNVDHKIFTASDCIQLLTWIARVILEEEETQISGIVTVMDQSDITFGHLRLFSVKDAIDFVSVIKQGSVGRQKGMYIVALPSFASFMLEVAKKATNEKLKKRIHVVENMDKLMTLLDPSLFPKELGGSIPEIEMMESFKKTAFQRNDLVRSIQEGVDWDRVAFDGDNSS</sequence>
<keyword evidence="4" id="KW-0804">Transcription</keyword>
<dbReference type="PANTHER" id="PTHR13104">
    <property type="entry name" value="MED-6-RELATED"/>
    <property type="match status" value="1"/>
</dbReference>
<evidence type="ECO:0000313" key="8">
    <source>
        <dbReference type="EMBL" id="CRK94648.1"/>
    </source>
</evidence>
<dbReference type="InterPro" id="IPR036273">
    <property type="entry name" value="CRAL/TRIO_N_dom_sf"/>
</dbReference>
<evidence type="ECO:0000256" key="2">
    <source>
        <dbReference type="ARBA" id="ARBA00007526"/>
    </source>
</evidence>
<name>A0A1J1I2V9_9DIPT</name>
<feature type="compositionally biased region" description="Basic and acidic residues" evidence="6">
    <location>
        <begin position="207"/>
        <end position="223"/>
    </location>
</feature>
<dbReference type="SUPFAM" id="SSF52087">
    <property type="entry name" value="CRAL/TRIO domain"/>
    <property type="match status" value="1"/>
</dbReference>
<reference evidence="8 9" key="1">
    <citation type="submission" date="2015-04" db="EMBL/GenBank/DDBJ databases">
        <authorList>
            <person name="Syromyatnikov M.Y."/>
            <person name="Popov V.N."/>
        </authorList>
    </citation>
    <scope>NUCLEOTIDE SEQUENCE [LARGE SCALE GENOMIC DNA]</scope>
</reference>
<dbReference type="InterPro" id="IPR007018">
    <property type="entry name" value="Mediator_Med6"/>
</dbReference>
<dbReference type="SMART" id="SM00516">
    <property type="entry name" value="SEC14"/>
    <property type="match status" value="1"/>
</dbReference>
<dbReference type="Proteomes" id="UP000183832">
    <property type="component" value="Unassembled WGS sequence"/>
</dbReference>
<dbReference type="InterPro" id="IPR038566">
    <property type="entry name" value="Mediator_Med6_sf"/>
</dbReference>
<feature type="domain" description="CRAL-TRIO" evidence="7">
    <location>
        <begin position="351"/>
        <end position="511"/>
    </location>
</feature>
<dbReference type="GO" id="GO:0016592">
    <property type="term" value="C:mediator complex"/>
    <property type="evidence" value="ECO:0007669"/>
    <property type="project" value="InterPro"/>
</dbReference>
<organism evidence="8 9">
    <name type="scientific">Clunio marinus</name>
    <dbReference type="NCBI Taxonomy" id="568069"/>
    <lineage>
        <taxon>Eukaryota</taxon>
        <taxon>Metazoa</taxon>
        <taxon>Ecdysozoa</taxon>
        <taxon>Arthropoda</taxon>
        <taxon>Hexapoda</taxon>
        <taxon>Insecta</taxon>
        <taxon>Pterygota</taxon>
        <taxon>Neoptera</taxon>
        <taxon>Endopterygota</taxon>
        <taxon>Diptera</taxon>
        <taxon>Nematocera</taxon>
        <taxon>Chironomoidea</taxon>
        <taxon>Chironomidae</taxon>
        <taxon>Clunio</taxon>
    </lineage>
</organism>
<dbReference type="InterPro" id="IPR036865">
    <property type="entry name" value="CRAL-TRIO_dom_sf"/>
</dbReference>
<accession>A0A1J1I2V9</accession>
<dbReference type="GO" id="GO:0003712">
    <property type="term" value="F:transcription coregulator activity"/>
    <property type="evidence" value="ECO:0007669"/>
    <property type="project" value="InterPro"/>
</dbReference>
<evidence type="ECO:0000256" key="6">
    <source>
        <dbReference type="SAM" id="MobiDB-lite"/>
    </source>
</evidence>
<dbReference type="Pfam" id="PF04934">
    <property type="entry name" value="Med6"/>
    <property type="match status" value="1"/>
</dbReference>
<keyword evidence="3" id="KW-0805">Transcription regulation</keyword>
<gene>
    <name evidence="8" type="ORF">CLUMA_CG008148</name>
</gene>
<dbReference type="SMART" id="SM01100">
    <property type="entry name" value="CRAL_TRIO_N"/>
    <property type="match status" value="1"/>
</dbReference>
<evidence type="ECO:0000256" key="5">
    <source>
        <dbReference type="ARBA" id="ARBA00023242"/>
    </source>
</evidence>
<feature type="region of interest" description="Disordered" evidence="6">
    <location>
        <begin position="202"/>
        <end position="245"/>
    </location>
</feature>
<protein>
    <submittedName>
        <fullName evidence="8">CLUMA_CG008148, isoform A</fullName>
    </submittedName>
</protein>
<evidence type="ECO:0000256" key="4">
    <source>
        <dbReference type="ARBA" id="ARBA00023163"/>
    </source>
</evidence>
<evidence type="ECO:0000256" key="3">
    <source>
        <dbReference type="ARBA" id="ARBA00023015"/>
    </source>
</evidence>
<comment type="similarity">
    <text evidence="2">Belongs to the Mediator complex subunit 6 family.</text>
</comment>
<dbReference type="OrthoDB" id="344220at2759"/>
<dbReference type="Gene3D" id="3.10.450.580">
    <property type="entry name" value="Mediator complex, subunit Med6"/>
    <property type="match status" value="1"/>
</dbReference>
<keyword evidence="9" id="KW-1185">Reference proteome</keyword>
<dbReference type="PRINTS" id="PR00180">
    <property type="entry name" value="CRETINALDHBP"/>
</dbReference>
<evidence type="ECO:0000259" key="7">
    <source>
        <dbReference type="PROSITE" id="PS50191"/>
    </source>
</evidence>
<keyword evidence="5" id="KW-0539">Nucleus</keyword>
<dbReference type="AlphaFoldDB" id="A0A1J1I2V9"/>
<feature type="compositionally biased region" description="Polar residues" evidence="6">
    <location>
        <begin position="224"/>
        <end position="245"/>
    </location>
</feature>
<dbReference type="Gene3D" id="3.40.525.10">
    <property type="entry name" value="CRAL-TRIO lipid binding domain"/>
    <property type="match status" value="1"/>
</dbReference>
<dbReference type="GO" id="GO:0006357">
    <property type="term" value="P:regulation of transcription by RNA polymerase II"/>
    <property type="evidence" value="ECO:0007669"/>
    <property type="project" value="InterPro"/>
</dbReference>
<dbReference type="CDD" id="cd00170">
    <property type="entry name" value="SEC14"/>
    <property type="match status" value="1"/>
</dbReference>
<dbReference type="PROSITE" id="PS50191">
    <property type="entry name" value="CRAL_TRIO"/>
    <property type="match status" value="1"/>
</dbReference>
<proteinExistence type="inferred from homology"/>
<dbReference type="EMBL" id="CVRI01000039">
    <property type="protein sequence ID" value="CRK94648.1"/>
    <property type="molecule type" value="Genomic_DNA"/>
</dbReference>